<evidence type="ECO:0000313" key="10">
    <source>
        <dbReference type="EMBL" id="PWE52395.1"/>
    </source>
</evidence>
<evidence type="ECO:0000256" key="2">
    <source>
        <dbReference type="ARBA" id="ARBA00022475"/>
    </source>
</evidence>
<feature type="region of interest" description="Disordered" evidence="7">
    <location>
        <begin position="490"/>
        <end position="510"/>
    </location>
</feature>
<evidence type="ECO:0000256" key="6">
    <source>
        <dbReference type="SAM" id="Coils"/>
    </source>
</evidence>
<evidence type="ECO:0000256" key="1">
    <source>
        <dbReference type="ARBA" id="ARBA00004651"/>
    </source>
</evidence>
<keyword evidence="3 8" id="KW-0812">Transmembrane</keyword>
<keyword evidence="6" id="KW-0175">Coiled coil</keyword>
<evidence type="ECO:0000256" key="7">
    <source>
        <dbReference type="SAM" id="MobiDB-lite"/>
    </source>
</evidence>
<name>A0A2U2DGE3_9HYPH</name>
<proteinExistence type="predicted"/>
<feature type="transmembrane region" description="Helical" evidence="8">
    <location>
        <begin position="29"/>
        <end position="47"/>
    </location>
</feature>
<dbReference type="PANTHER" id="PTHR32309:SF13">
    <property type="entry name" value="FERRIC ENTEROBACTIN TRANSPORT PROTEIN FEPE"/>
    <property type="match status" value="1"/>
</dbReference>
<dbReference type="AlphaFoldDB" id="A0A2U2DGE3"/>
<evidence type="ECO:0000256" key="3">
    <source>
        <dbReference type="ARBA" id="ARBA00022692"/>
    </source>
</evidence>
<comment type="caution">
    <text evidence="10">The sequence shown here is derived from an EMBL/GenBank/DDBJ whole genome shotgun (WGS) entry which is preliminary data.</text>
</comment>
<dbReference type="InterPro" id="IPR003856">
    <property type="entry name" value="LPS_length_determ_N"/>
</dbReference>
<accession>A0A2U2DGE3</accession>
<feature type="coiled-coil region" evidence="6">
    <location>
        <begin position="323"/>
        <end position="403"/>
    </location>
</feature>
<evidence type="ECO:0000256" key="4">
    <source>
        <dbReference type="ARBA" id="ARBA00022989"/>
    </source>
</evidence>
<gene>
    <name evidence="10" type="ORF">DEM27_31085</name>
</gene>
<protein>
    <submittedName>
        <fullName evidence="10">Chain-length determining protein</fullName>
    </submittedName>
</protein>
<sequence>MASVNNHQQDVDIDLGQLFGAIWQRKGRVLLITAAAAALAFGAAQLISPTYRSETRILIEQRTPAYTGAEKGATPENQPLLDELNIASQVQVLQSVDLIKQVARDMKLYEREEFDPTVNPSILSDVMVLFGLKKNPLDLLPEERVIKEFTEKLVVYQVEKSRVIGIQFTSKDPKLAAEVPNAIVDVYLALQSGAKLDSNSDATRWLEPEIANLREKVRDAEKKVADYRASRDLLLVGEEQGGTFANRQLTDISAELARVRGERATAEARAQSVRAALKDGRSLDTLTDVVGSQMIQRLKESESAVQAQISDLSTSMLEGHPRLKGLRAQLADIRAQRERETQKILSSLENEARVSQLREQQLLQQLNVAKADTARAGGEEVELKSLEREAAAQRQLLETYLSRYREAASRIDKGSSPADARIISRAILPQEPYFPKVVPIVIVAAMAALVVSAVVIMLMELFSGRALRPVVTGATATVVTARQEDVIVAEEPVQPAQAGEKPAVRRENPAPTTNVAQSLLALQPVAPETADEPAAATATENEYSLDTVAAFLAERMPLIAVSISPTGDDGSEATVHLARKISESGQSVILIDLTGSAWPTRLMASSTGLAGITNLLTGEVAFADTIHSDRASKVHLIPQGGADIRKAMRAADRLSMVIDSLSEVYDLVLVECGPAPAPAVARLLGSRKAEIILSIPQPTEDLMMTVVGDFEKAGFGDLVFLSGELPQAGRQNKAA</sequence>
<dbReference type="RefSeq" id="WP_109462122.1">
    <property type="nucleotide sequence ID" value="NZ_QFBC01000026.1"/>
</dbReference>
<feature type="domain" description="Polysaccharide chain length determinant N-terminal" evidence="9">
    <location>
        <begin position="12"/>
        <end position="105"/>
    </location>
</feature>
<evidence type="ECO:0000256" key="8">
    <source>
        <dbReference type="SAM" id="Phobius"/>
    </source>
</evidence>
<dbReference type="InterPro" id="IPR027417">
    <property type="entry name" value="P-loop_NTPase"/>
</dbReference>
<keyword evidence="4 8" id="KW-1133">Transmembrane helix</keyword>
<organism evidence="10 11">
    <name type="scientific">Metarhizobium album</name>
    <dbReference type="NCBI Taxonomy" id="2182425"/>
    <lineage>
        <taxon>Bacteria</taxon>
        <taxon>Pseudomonadati</taxon>
        <taxon>Pseudomonadota</taxon>
        <taxon>Alphaproteobacteria</taxon>
        <taxon>Hyphomicrobiales</taxon>
        <taxon>Rhizobiaceae</taxon>
        <taxon>Metarhizobium</taxon>
    </lineage>
</organism>
<comment type="subcellular location">
    <subcellularLocation>
        <location evidence="1">Cell membrane</location>
        <topology evidence="1">Multi-pass membrane protein</topology>
    </subcellularLocation>
</comment>
<dbReference type="GO" id="GO:0005886">
    <property type="term" value="C:plasma membrane"/>
    <property type="evidence" value="ECO:0007669"/>
    <property type="project" value="UniProtKB-SubCell"/>
</dbReference>
<dbReference type="SUPFAM" id="SSF52540">
    <property type="entry name" value="P-loop containing nucleoside triphosphate hydrolases"/>
    <property type="match status" value="1"/>
</dbReference>
<keyword evidence="5 8" id="KW-0472">Membrane</keyword>
<dbReference type="PANTHER" id="PTHR32309">
    <property type="entry name" value="TYROSINE-PROTEIN KINASE"/>
    <property type="match status" value="1"/>
</dbReference>
<dbReference type="GO" id="GO:0004713">
    <property type="term" value="F:protein tyrosine kinase activity"/>
    <property type="evidence" value="ECO:0007669"/>
    <property type="project" value="TreeGrafter"/>
</dbReference>
<reference evidence="10 11" key="1">
    <citation type="submission" date="2018-05" db="EMBL/GenBank/DDBJ databases">
        <title>The draft genome of strain NS-104.</title>
        <authorList>
            <person name="Hang P."/>
            <person name="Jiang J."/>
        </authorList>
    </citation>
    <scope>NUCLEOTIDE SEQUENCE [LARGE SCALE GENOMIC DNA]</scope>
    <source>
        <strain evidence="10 11">NS-104</strain>
    </source>
</reference>
<evidence type="ECO:0000313" key="11">
    <source>
        <dbReference type="Proteomes" id="UP000245252"/>
    </source>
</evidence>
<keyword evidence="11" id="KW-1185">Reference proteome</keyword>
<feature type="coiled-coil region" evidence="6">
    <location>
        <begin position="210"/>
        <end position="269"/>
    </location>
</feature>
<dbReference type="InterPro" id="IPR050445">
    <property type="entry name" value="Bact_polysacc_biosynth/exp"/>
</dbReference>
<evidence type="ECO:0000259" key="9">
    <source>
        <dbReference type="Pfam" id="PF02706"/>
    </source>
</evidence>
<keyword evidence="2" id="KW-1003">Cell membrane</keyword>
<dbReference type="Proteomes" id="UP000245252">
    <property type="component" value="Unassembled WGS sequence"/>
</dbReference>
<feature type="transmembrane region" description="Helical" evidence="8">
    <location>
        <begin position="437"/>
        <end position="459"/>
    </location>
</feature>
<dbReference type="Gene3D" id="3.40.50.300">
    <property type="entry name" value="P-loop containing nucleotide triphosphate hydrolases"/>
    <property type="match status" value="1"/>
</dbReference>
<evidence type="ECO:0000256" key="5">
    <source>
        <dbReference type="ARBA" id="ARBA00023136"/>
    </source>
</evidence>
<dbReference type="OrthoDB" id="7786248at2"/>
<dbReference type="Pfam" id="PF02706">
    <property type="entry name" value="Wzz"/>
    <property type="match status" value="1"/>
</dbReference>
<dbReference type="EMBL" id="QFBC01000026">
    <property type="protein sequence ID" value="PWE52395.1"/>
    <property type="molecule type" value="Genomic_DNA"/>
</dbReference>